<feature type="compositionally biased region" description="Pro residues" evidence="1">
    <location>
        <begin position="9"/>
        <end position="19"/>
    </location>
</feature>
<accession>A0ABV2W570</accession>
<name>A0ABV2W570_9ACTN</name>
<sequence>MTTTRRPLGPGPRPDPAPNDDPDRRGRTVAELAAELATAPDERAPRQEPATRRRLGPGPRPGAPGGPPGADG</sequence>
<comment type="caution">
    <text evidence="2">The sequence shown here is derived from an EMBL/GenBank/DDBJ whole genome shotgun (WGS) entry which is preliminary data.</text>
</comment>
<dbReference type="EMBL" id="JBEXZR010000009">
    <property type="protein sequence ID" value="MEU0708318.1"/>
    <property type="molecule type" value="Genomic_DNA"/>
</dbReference>
<keyword evidence="3" id="KW-1185">Reference proteome</keyword>
<evidence type="ECO:0000313" key="2">
    <source>
        <dbReference type="EMBL" id="MEU0708318.1"/>
    </source>
</evidence>
<feature type="compositionally biased region" description="Basic and acidic residues" evidence="1">
    <location>
        <begin position="40"/>
        <end position="51"/>
    </location>
</feature>
<evidence type="ECO:0000313" key="3">
    <source>
        <dbReference type="Proteomes" id="UP001550378"/>
    </source>
</evidence>
<dbReference type="GeneID" id="300120887"/>
<reference evidence="2 3" key="1">
    <citation type="submission" date="2024-06" db="EMBL/GenBank/DDBJ databases">
        <title>The Natural Products Discovery Center: Release of the First 8490 Sequenced Strains for Exploring Actinobacteria Biosynthetic Diversity.</title>
        <authorList>
            <person name="Kalkreuter E."/>
            <person name="Kautsar S.A."/>
            <person name="Yang D."/>
            <person name="Bader C.D."/>
            <person name="Teijaro C.N."/>
            <person name="Fluegel L."/>
            <person name="Davis C.M."/>
            <person name="Simpson J.R."/>
            <person name="Lauterbach L."/>
            <person name="Steele A.D."/>
            <person name="Gui C."/>
            <person name="Meng S."/>
            <person name="Li G."/>
            <person name="Viehrig K."/>
            <person name="Ye F."/>
            <person name="Su P."/>
            <person name="Kiefer A.F."/>
            <person name="Nichols A."/>
            <person name="Cepeda A.J."/>
            <person name="Yan W."/>
            <person name="Fan B."/>
            <person name="Jiang Y."/>
            <person name="Adhikari A."/>
            <person name="Zheng C.-J."/>
            <person name="Schuster L."/>
            <person name="Cowan T.M."/>
            <person name="Smanski M.J."/>
            <person name="Chevrette M.G."/>
            <person name="De Carvalho L.P.S."/>
            <person name="Shen B."/>
        </authorList>
    </citation>
    <scope>NUCLEOTIDE SEQUENCE [LARGE SCALE GENOMIC DNA]</scope>
    <source>
        <strain evidence="2 3">NPDC006337</strain>
    </source>
</reference>
<feature type="region of interest" description="Disordered" evidence="1">
    <location>
        <begin position="1"/>
        <end position="72"/>
    </location>
</feature>
<feature type="compositionally biased region" description="Low complexity" evidence="1">
    <location>
        <begin position="29"/>
        <end position="39"/>
    </location>
</feature>
<gene>
    <name evidence="2" type="ORF">ABZ508_13265</name>
</gene>
<evidence type="ECO:0000256" key="1">
    <source>
        <dbReference type="SAM" id="MobiDB-lite"/>
    </source>
</evidence>
<organism evidence="2 3">
    <name type="scientific">Streptomyces lavendulocolor</name>
    <dbReference type="NCBI Taxonomy" id="67316"/>
    <lineage>
        <taxon>Bacteria</taxon>
        <taxon>Bacillati</taxon>
        <taxon>Actinomycetota</taxon>
        <taxon>Actinomycetes</taxon>
        <taxon>Kitasatosporales</taxon>
        <taxon>Streptomycetaceae</taxon>
        <taxon>Streptomyces</taxon>
    </lineage>
</organism>
<dbReference type="Proteomes" id="UP001550378">
    <property type="component" value="Unassembled WGS sequence"/>
</dbReference>
<dbReference type="RefSeq" id="WP_344423010.1">
    <property type="nucleotide sequence ID" value="NZ_BAAASF010000003.1"/>
</dbReference>
<feature type="compositionally biased region" description="Pro residues" evidence="1">
    <location>
        <begin position="58"/>
        <end position="72"/>
    </location>
</feature>
<protein>
    <submittedName>
        <fullName evidence="2">Uncharacterized protein</fullName>
    </submittedName>
</protein>
<proteinExistence type="predicted"/>